<evidence type="ECO:0000256" key="1">
    <source>
        <dbReference type="ARBA" id="ARBA00004442"/>
    </source>
</evidence>
<dbReference type="InterPro" id="IPR036737">
    <property type="entry name" value="OmpA-like_sf"/>
</dbReference>
<dbReference type="AlphaFoldDB" id="A0A2S0MVX5"/>
<keyword evidence="7" id="KW-1185">Reference proteome</keyword>
<keyword evidence="3" id="KW-0998">Cell outer membrane</keyword>
<dbReference type="InterPro" id="IPR006664">
    <property type="entry name" value="OMP_bac"/>
</dbReference>
<organism evidence="6 7">
    <name type="scientific">Pukyongiella litopenaei</name>
    <dbReference type="NCBI Taxonomy" id="2605946"/>
    <lineage>
        <taxon>Bacteria</taxon>
        <taxon>Pseudomonadati</taxon>
        <taxon>Pseudomonadota</taxon>
        <taxon>Alphaproteobacteria</taxon>
        <taxon>Rhodobacterales</taxon>
        <taxon>Paracoccaceae</taxon>
        <taxon>Pukyongiella</taxon>
    </lineage>
</organism>
<dbReference type="CDD" id="cd07185">
    <property type="entry name" value="OmpA_C-like"/>
    <property type="match status" value="1"/>
</dbReference>
<dbReference type="Gene3D" id="3.30.1330.60">
    <property type="entry name" value="OmpA-like domain"/>
    <property type="match status" value="1"/>
</dbReference>
<evidence type="ECO:0000256" key="4">
    <source>
        <dbReference type="PROSITE-ProRule" id="PRU00473"/>
    </source>
</evidence>
<proteinExistence type="predicted"/>
<dbReference type="InterPro" id="IPR006665">
    <property type="entry name" value="OmpA-like"/>
</dbReference>
<reference evidence="7" key="1">
    <citation type="submission" date="2018-03" db="EMBL/GenBank/DDBJ databases">
        <title>Genomic analysis of the strain SH-1 isolated from shrimp intestine.</title>
        <authorList>
            <person name="Kim Y.-S."/>
            <person name="Kim S.-E."/>
            <person name="Kim K.-H."/>
        </authorList>
    </citation>
    <scope>NUCLEOTIDE SEQUENCE [LARGE SCALE GENOMIC DNA]</scope>
    <source>
        <strain evidence="7">SH-1</strain>
    </source>
</reference>
<accession>A0A2S0MVX5</accession>
<dbReference type="PANTHER" id="PTHR30329">
    <property type="entry name" value="STATOR ELEMENT OF FLAGELLAR MOTOR COMPLEX"/>
    <property type="match status" value="1"/>
</dbReference>
<dbReference type="InterPro" id="IPR050330">
    <property type="entry name" value="Bact_OuterMem_StrucFunc"/>
</dbReference>
<evidence type="ECO:0000259" key="5">
    <source>
        <dbReference type="PROSITE" id="PS51123"/>
    </source>
</evidence>
<dbReference type="Proteomes" id="UP000237655">
    <property type="component" value="Chromosome"/>
</dbReference>
<evidence type="ECO:0000256" key="3">
    <source>
        <dbReference type="ARBA" id="ARBA00023237"/>
    </source>
</evidence>
<protein>
    <submittedName>
        <fullName evidence="6">OmpA family protein</fullName>
    </submittedName>
</protein>
<dbReference type="PANTHER" id="PTHR30329:SF21">
    <property type="entry name" value="LIPOPROTEIN YIAD-RELATED"/>
    <property type="match status" value="1"/>
</dbReference>
<gene>
    <name evidence="6" type="ORF">C6Y53_17340</name>
</gene>
<name>A0A2S0MVX5_9RHOB</name>
<dbReference type="KEGG" id="thas:C6Y53_17340"/>
<dbReference type="EMBL" id="CP027665">
    <property type="protein sequence ID" value="AVO39871.1"/>
    <property type="molecule type" value="Genomic_DNA"/>
</dbReference>
<dbReference type="GO" id="GO:0009279">
    <property type="term" value="C:cell outer membrane"/>
    <property type="evidence" value="ECO:0007669"/>
    <property type="project" value="UniProtKB-SubCell"/>
</dbReference>
<feature type="domain" description="OmpA-like" evidence="5">
    <location>
        <begin position="16"/>
        <end position="133"/>
    </location>
</feature>
<comment type="subcellular location">
    <subcellularLocation>
        <location evidence="1">Cell outer membrane</location>
    </subcellularLocation>
</comment>
<dbReference type="PROSITE" id="PS51123">
    <property type="entry name" value="OMPA_2"/>
    <property type="match status" value="1"/>
</dbReference>
<evidence type="ECO:0000313" key="7">
    <source>
        <dbReference type="Proteomes" id="UP000237655"/>
    </source>
</evidence>
<dbReference type="Pfam" id="PF00691">
    <property type="entry name" value="OmpA"/>
    <property type="match status" value="1"/>
</dbReference>
<evidence type="ECO:0000313" key="6">
    <source>
        <dbReference type="EMBL" id="AVO39871.1"/>
    </source>
</evidence>
<dbReference type="PRINTS" id="PR01021">
    <property type="entry name" value="OMPADOMAIN"/>
</dbReference>
<sequence length="224" mass="23810">MRFLAVVSSVIFLFSAGVTWSQALGEVNFSFDSSVLSGEALEQVQSIALQLKSSGSYKQTVLIGHTDAVGGAGYNQSLGLRRAEAVRNALIAAGVPASRIGTVASRGKNELLVSVAGPELRNRRVSVSLDDIMGACRSWRDVGLTTESVGGALQQDLATRLQEATQTYSRLSGSGRNGSAYQMAGAAREDCDVAVGYRADTVRKLEYAKRCFCNYARMKVAVGD</sequence>
<evidence type="ECO:0000256" key="2">
    <source>
        <dbReference type="ARBA" id="ARBA00023136"/>
    </source>
</evidence>
<keyword evidence="2 4" id="KW-0472">Membrane</keyword>
<dbReference type="SUPFAM" id="SSF103088">
    <property type="entry name" value="OmpA-like"/>
    <property type="match status" value="1"/>
</dbReference>